<sequence length="192" mass="21366">MKYLTLFLALVAVATAYNNTTAEYKLQTRLKLADYSKQDFDGLYLGGYHVGAGQSDVVFSDEPPLGNASLAFTNVTANGTTYSNQLFDLGNDFPWGLVMVPIEQFYSAWQPVELNAGATGSRYDVTGFFINETGLQWTSSPEQVGTENDQFGGWLICDWWHGAPQLFFRISYYSGYEAPASCADVYLMPQYI</sequence>
<evidence type="ECO:0000313" key="3">
    <source>
        <dbReference type="EMBL" id="UJO20517.1"/>
    </source>
</evidence>
<keyword evidence="1" id="KW-0732">Signal</keyword>
<dbReference type="KEGG" id="ffu:CLAFUR5_11189"/>
<reference evidence="3" key="2">
    <citation type="journal article" date="2022" name="Microb. Genom.">
        <title>A chromosome-scale genome assembly of the tomato pathogen Cladosporium fulvum reveals a compartmentalized genome architecture and the presence of a dispensable chromosome.</title>
        <authorList>
            <person name="Zaccaron A.Z."/>
            <person name="Chen L.H."/>
            <person name="Samaras A."/>
            <person name="Stergiopoulos I."/>
        </authorList>
    </citation>
    <scope>NUCLEOTIDE SEQUENCE</scope>
    <source>
        <strain evidence="3">Race5_Kim</strain>
    </source>
</reference>
<feature type="domain" description="DUF7907" evidence="2">
    <location>
        <begin position="22"/>
        <end position="191"/>
    </location>
</feature>
<dbReference type="InterPro" id="IPR057229">
    <property type="entry name" value="DUF7907"/>
</dbReference>
<evidence type="ECO:0000259" key="2">
    <source>
        <dbReference type="Pfam" id="PF25484"/>
    </source>
</evidence>
<dbReference type="OMA" id="WEPIVIN"/>
<name>A0A9Q8US87_PASFU</name>
<evidence type="ECO:0000256" key="1">
    <source>
        <dbReference type="SAM" id="SignalP"/>
    </source>
</evidence>
<dbReference type="EMBL" id="CP090170">
    <property type="protein sequence ID" value="UJO20517.1"/>
    <property type="molecule type" value="Genomic_DNA"/>
</dbReference>
<accession>A0A9Q8US87</accession>
<evidence type="ECO:0000313" key="4">
    <source>
        <dbReference type="Proteomes" id="UP000756132"/>
    </source>
</evidence>
<dbReference type="Proteomes" id="UP000756132">
    <property type="component" value="Chromosome 8"/>
</dbReference>
<protein>
    <recommendedName>
        <fullName evidence="2">DUF7907 domain-containing protein</fullName>
    </recommendedName>
</protein>
<proteinExistence type="predicted"/>
<keyword evidence="4" id="KW-1185">Reference proteome</keyword>
<dbReference type="RefSeq" id="XP_047764883.1">
    <property type="nucleotide sequence ID" value="XM_047910337.1"/>
</dbReference>
<reference evidence="3" key="1">
    <citation type="submission" date="2021-12" db="EMBL/GenBank/DDBJ databases">
        <authorList>
            <person name="Zaccaron A."/>
            <person name="Stergiopoulos I."/>
        </authorList>
    </citation>
    <scope>NUCLEOTIDE SEQUENCE</scope>
    <source>
        <strain evidence="3">Race5_Kim</strain>
    </source>
</reference>
<dbReference type="Pfam" id="PF25484">
    <property type="entry name" value="DUF7907"/>
    <property type="match status" value="1"/>
</dbReference>
<feature type="signal peptide" evidence="1">
    <location>
        <begin position="1"/>
        <end position="16"/>
    </location>
</feature>
<feature type="chain" id="PRO_5040180330" description="DUF7907 domain-containing protein" evidence="1">
    <location>
        <begin position="17"/>
        <end position="192"/>
    </location>
</feature>
<dbReference type="AlphaFoldDB" id="A0A9Q8US87"/>
<dbReference type="GeneID" id="71991067"/>
<gene>
    <name evidence="3" type="ORF">CLAFUR5_11189</name>
</gene>
<organism evidence="3 4">
    <name type="scientific">Passalora fulva</name>
    <name type="common">Tomato leaf mold</name>
    <name type="synonym">Cladosporium fulvum</name>
    <dbReference type="NCBI Taxonomy" id="5499"/>
    <lineage>
        <taxon>Eukaryota</taxon>
        <taxon>Fungi</taxon>
        <taxon>Dikarya</taxon>
        <taxon>Ascomycota</taxon>
        <taxon>Pezizomycotina</taxon>
        <taxon>Dothideomycetes</taxon>
        <taxon>Dothideomycetidae</taxon>
        <taxon>Mycosphaerellales</taxon>
        <taxon>Mycosphaerellaceae</taxon>
        <taxon>Fulvia</taxon>
    </lineage>
</organism>
<dbReference type="OrthoDB" id="3518533at2759"/>